<evidence type="ECO:0000313" key="2">
    <source>
        <dbReference type="EMBL" id="KAK4753465.1"/>
    </source>
</evidence>
<keyword evidence="1" id="KW-0472">Membrane</keyword>
<evidence type="ECO:0000313" key="3">
    <source>
        <dbReference type="Proteomes" id="UP001345219"/>
    </source>
</evidence>
<keyword evidence="1" id="KW-1133">Transmembrane helix</keyword>
<feature type="transmembrane region" description="Helical" evidence="1">
    <location>
        <begin position="20"/>
        <end position="40"/>
    </location>
</feature>
<keyword evidence="3" id="KW-1185">Reference proteome</keyword>
<protein>
    <submittedName>
        <fullName evidence="2">Uncharacterized protein</fullName>
    </submittedName>
</protein>
<gene>
    <name evidence="2" type="ORF">SAY87_022263</name>
</gene>
<comment type="caution">
    <text evidence="2">The sequence shown here is derived from an EMBL/GenBank/DDBJ whole genome shotgun (WGS) entry which is preliminary data.</text>
</comment>
<organism evidence="2 3">
    <name type="scientific">Trapa incisa</name>
    <dbReference type="NCBI Taxonomy" id="236973"/>
    <lineage>
        <taxon>Eukaryota</taxon>
        <taxon>Viridiplantae</taxon>
        <taxon>Streptophyta</taxon>
        <taxon>Embryophyta</taxon>
        <taxon>Tracheophyta</taxon>
        <taxon>Spermatophyta</taxon>
        <taxon>Magnoliopsida</taxon>
        <taxon>eudicotyledons</taxon>
        <taxon>Gunneridae</taxon>
        <taxon>Pentapetalae</taxon>
        <taxon>rosids</taxon>
        <taxon>malvids</taxon>
        <taxon>Myrtales</taxon>
        <taxon>Lythraceae</taxon>
        <taxon>Trapa</taxon>
    </lineage>
</organism>
<proteinExistence type="predicted"/>
<reference evidence="2 3" key="1">
    <citation type="journal article" date="2023" name="Hortic Res">
        <title>Pangenome of water caltrop reveals structural variations and asymmetric subgenome divergence after allopolyploidization.</title>
        <authorList>
            <person name="Zhang X."/>
            <person name="Chen Y."/>
            <person name="Wang L."/>
            <person name="Yuan Y."/>
            <person name="Fang M."/>
            <person name="Shi L."/>
            <person name="Lu R."/>
            <person name="Comes H.P."/>
            <person name="Ma Y."/>
            <person name="Chen Y."/>
            <person name="Huang G."/>
            <person name="Zhou Y."/>
            <person name="Zheng Z."/>
            <person name="Qiu Y."/>
        </authorList>
    </citation>
    <scope>NUCLEOTIDE SEQUENCE [LARGE SCALE GENOMIC DNA]</scope>
    <source>
        <tissue evidence="2">Roots</tissue>
    </source>
</reference>
<sequence length="99" mass="11496">MCSSWIGRRKLDHLRTLDGYGIGTGTIFFHLLPSFPRILVSRQAVRIGRRREAEEPTQLKKLIFLLRVSGNPVQLHPSCFYSSPYVCHFSDYSLFLFLH</sequence>
<dbReference type="Proteomes" id="UP001345219">
    <property type="component" value="Chromosome 16"/>
</dbReference>
<dbReference type="AlphaFoldDB" id="A0AAN7JS33"/>
<accession>A0AAN7JS33</accession>
<dbReference type="EMBL" id="JAXIOK010000016">
    <property type="protein sequence ID" value="KAK4753465.1"/>
    <property type="molecule type" value="Genomic_DNA"/>
</dbReference>
<name>A0AAN7JS33_9MYRT</name>
<evidence type="ECO:0000256" key="1">
    <source>
        <dbReference type="SAM" id="Phobius"/>
    </source>
</evidence>
<keyword evidence="1" id="KW-0812">Transmembrane</keyword>